<gene>
    <name evidence="10" type="ORF">LIZ65_09730</name>
</gene>
<evidence type="ECO:0000256" key="7">
    <source>
        <dbReference type="ARBA" id="ARBA00023012"/>
    </source>
</evidence>
<dbReference type="SUPFAM" id="SSF47384">
    <property type="entry name" value="Homodimeric domain of signal transducing histidine kinase"/>
    <property type="match status" value="1"/>
</dbReference>
<dbReference type="PROSITE" id="PS50109">
    <property type="entry name" value="HIS_KIN"/>
    <property type="match status" value="1"/>
</dbReference>
<dbReference type="PANTHER" id="PTHR45453">
    <property type="entry name" value="PHOSPHATE REGULON SENSOR PROTEIN PHOR"/>
    <property type="match status" value="1"/>
</dbReference>
<dbReference type="PANTHER" id="PTHR45453:SF1">
    <property type="entry name" value="PHOSPHATE REGULON SENSOR PROTEIN PHOR"/>
    <property type="match status" value="1"/>
</dbReference>
<evidence type="ECO:0000256" key="5">
    <source>
        <dbReference type="ARBA" id="ARBA00022679"/>
    </source>
</evidence>
<feature type="transmembrane region" description="Helical" evidence="8">
    <location>
        <begin position="168"/>
        <end position="190"/>
    </location>
</feature>
<sequence>MKKTSYRSMLRIYLLLFLAFMGLITLAVVLVLSTILVKGPEGDIRKSDWPQSVTKEFGSQIVFSEKKVQVSQKGIEFLQDEQIGLQILDGTGSEVYGYQKPSFAGESYSHAELLNLIQTGRTEGGWSTFVETISFKNRDYTYLLYFPMRIQKVTMYLNGERFSDGKTMALVMAGVLSFAILLIGTVYGIYTARTVKKMSEAIGDIAEHSYQPVRPEGTFANIYESLNALDGEIKSSDRLRRKTERLREEWIANITHDLKTPLSPVKGYAEILCESPEDTALPCRRYGKIILKNVRHIEILLDDLKLTYQLENEMFPVNKQEKDIVRFLKELVIDILNMPEYEERKINFESKKDIILFEFDENLLKRAFDNLLLNSFVHGNETTEIAMQVSQEDGRIEIIVSDNGQGMSQEEMDNLFERYYRGIDTGKRTEGTGLGMAIAKSIIELHNGTIQVTSVAGRGTEFYIIFSD</sequence>
<feature type="transmembrane region" description="Helical" evidence="8">
    <location>
        <begin position="12"/>
        <end position="37"/>
    </location>
</feature>
<dbReference type="Pfam" id="PF02518">
    <property type="entry name" value="HATPase_c"/>
    <property type="match status" value="1"/>
</dbReference>
<dbReference type="InterPro" id="IPR004358">
    <property type="entry name" value="Sig_transdc_His_kin-like_C"/>
</dbReference>
<dbReference type="GO" id="GO:0016301">
    <property type="term" value="F:kinase activity"/>
    <property type="evidence" value="ECO:0007669"/>
    <property type="project" value="UniProtKB-KW"/>
</dbReference>
<reference evidence="10 11" key="1">
    <citation type="submission" date="2021-10" db="EMBL/GenBank/DDBJ databases">
        <title>Collection of gut derived symbiotic bacterial strains cultured from healthy donors.</title>
        <authorList>
            <person name="Lin H."/>
            <person name="Littmann E."/>
            <person name="Kohout C."/>
            <person name="Pamer E.G."/>
        </authorList>
    </citation>
    <scope>NUCLEOTIDE SEQUENCE [LARGE SCALE GENOMIC DNA]</scope>
    <source>
        <strain evidence="10 11">DFI.1.165</strain>
    </source>
</reference>
<evidence type="ECO:0000313" key="11">
    <source>
        <dbReference type="Proteomes" id="UP001299546"/>
    </source>
</evidence>
<keyword evidence="6 10" id="KW-0418">Kinase</keyword>
<evidence type="ECO:0000256" key="1">
    <source>
        <dbReference type="ARBA" id="ARBA00000085"/>
    </source>
</evidence>
<feature type="domain" description="Histidine kinase" evidence="9">
    <location>
        <begin position="253"/>
        <end position="468"/>
    </location>
</feature>
<dbReference type="CDD" id="cd00082">
    <property type="entry name" value="HisKA"/>
    <property type="match status" value="1"/>
</dbReference>
<dbReference type="InterPro" id="IPR036890">
    <property type="entry name" value="HATPase_C_sf"/>
</dbReference>
<dbReference type="InterPro" id="IPR036097">
    <property type="entry name" value="HisK_dim/P_sf"/>
</dbReference>
<keyword evidence="11" id="KW-1185">Reference proteome</keyword>
<dbReference type="Proteomes" id="UP001299546">
    <property type="component" value="Unassembled WGS sequence"/>
</dbReference>
<evidence type="ECO:0000256" key="4">
    <source>
        <dbReference type="ARBA" id="ARBA00022553"/>
    </source>
</evidence>
<protein>
    <recommendedName>
        <fullName evidence="3">histidine kinase</fullName>
        <ecNumber evidence="3">2.7.13.3</ecNumber>
    </recommendedName>
</protein>
<dbReference type="CDD" id="cd00075">
    <property type="entry name" value="HATPase"/>
    <property type="match status" value="1"/>
</dbReference>
<dbReference type="Gene3D" id="3.30.565.10">
    <property type="entry name" value="Histidine kinase-like ATPase, C-terminal domain"/>
    <property type="match status" value="1"/>
</dbReference>
<evidence type="ECO:0000256" key="2">
    <source>
        <dbReference type="ARBA" id="ARBA00004370"/>
    </source>
</evidence>
<comment type="subcellular location">
    <subcellularLocation>
        <location evidence="2">Membrane</location>
    </subcellularLocation>
</comment>
<keyword evidence="8" id="KW-0472">Membrane</keyword>
<dbReference type="InterPro" id="IPR005467">
    <property type="entry name" value="His_kinase_dom"/>
</dbReference>
<keyword evidence="7" id="KW-0902">Two-component regulatory system</keyword>
<keyword evidence="8" id="KW-1133">Transmembrane helix</keyword>
<organism evidence="10 11">
    <name type="scientific">Bariatricus massiliensis</name>
    <dbReference type="NCBI Taxonomy" id="1745713"/>
    <lineage>
        <taxon>Bacteria</taxon>
        <taxon>Bacillati</taxon>
        <taxon>Bacillota</taxon>
        <taxon>Clostridia</taxon>
        <taxon>Lachnospirales</taxon>
        <taxon>Lachnospiraceae</taxon>
        <taxon>Bariatricus</taxon>
    </lineage>
</organism>
<evidence type="ECO:0000313" key="10">
    <source>
        <dbReference type="EMBL" id="MCB7387570.1"/>
    </source>
</evidence>
<keyword evidence="5" id="KW-0808">Transferase</keyword>
<dbReference type="EMBL" id="JAJCIS010000005">
    <property type="protein sequence ID" value="MCB7387570.1"/>
    <property type="molecule type" value="Genomic_DNA"/>
</dbReference>
<dbReference type="EC" id="2.7.13.3" evidence="3"/>
<dbReference type="RefSeq" id="WP_066737367.1">
    <property type="nucleotide sequence ID" value="NZ_JAJCIQ010000006.1"/>
</dbReference>
<dbReference type="Pfam" id="PF00512">
    <property type="entry name" value="HisKA"/>
    <property type="match status" value="1"/>
</dbReference>
<evidence type="ECO:0000259" key="9">
    <source>
        <dbReference type="PROSITE" id="PS50109"/>
    </source>
</evidence>
<keyword evidence="8" id="KW-0812">Transmembrane</keyword>
<name>A0ABS8DGN9_9FIRM</name>
<dbReference type="SMART" id="SM00387">
    <property type="entry name" value="HATPase_c"/>
    <property type="match status" value="1"/>
</dbReference>
<accession>A0ABS8DGN9</accession>
<dbReference type="InterPro" id="IPR003661">
    <property type="entry name" value="HisK_dim/P_dom"/>
</dbReference>
<comment type="catalytic activity">
    <reaction evidence="1">
        <text>ATP + protein L-histidine = ADP + protein N-phospho-L-histidine.</text>
        <dbReference type="EC" id="2.7.13.3"/>
    </reaction>
</comment>
<dbReference type="SMART" id="SM00388">
    <property type="entry name" value="HisKA"/>
    <property type="match status" value="1"/>
</dbReference>
<proteinExistence type="predicted"/>
<comment type="caution">
    <text evidence="10">The sequence shown here is derived from an EMBL/GenBank/DDBJ whole genome shotgun (WGS) entry which is preliminary data.</text>
</comment>
<dbReference type="Gene3D" id="1.10.287.130">
    <property type="match status" value="1"/>
</dbReference>
<dbReference type="PRINTS" id="PR00344">
    <property type="entry name" value="BCTRLSENSOR"/>
</dbReference>
<dbReference type="InterPro" id="IPR003594">
    <property type="entry name" value="HATPase_dom"/>
</dbReference>
<dbReference type="SUPFAM" id="SSF55874">
    <property type="entry name" value="ATPase domain of HSP90 chaperone/DNA topoisomerase II/histidine kinase"/>
    <property type="match status" value="1"/>
</dbReference>
<evidence type="ECO:0000256" key="3">
    <source>
        <dbReference type="ARBA" id="ARBA00012438"/>
    </source>
</evidence>
<evidence type="ECO:0000256" key="8">
    <source>
        <dbReference type="SAM" id="Phobius"/>
    </source>
</evidence>
<keyword evidence="4" id="KW-0597">Phosphoprotein</keyword>
<evidence type="ECO:0000256" key="6">
    <source>
        <dbReference type="ARBA" id="ARBA00022777"/>
    </source>
</evidence>
<dbReference type="InterPro" id="IPR050351">
    <property type="entry name" value="BphY/WalK/GraS-like"/>
</dbReference>